<evidence type="ECO:0000313" key="1">
    <source>
        <dbReference type="EMBL" id="ALM75990.1"/>
    </source>
</evidence>
<dbReference type="STRING" id="55802.TBCH5v1_2088"/>
<evidence type="ECO:0000313" key="2">
    <source>
        <dbReference type="Proteomes" id="UP000066042"/>
    </source>
</evidence>
<gene>
    <name evidence="1" type="ORF">TBCH5v1_2088</name>
</gene>
<proteinExistence type="predicted"/>
<dbReference type="PATRIC" id="fig|55802.8.peg.2070"/>
<name>A0A0S1XDX0_THEBA</name>
<dbReference type="AlphaFoldDB" id="A0A0S1XDX0"/>
<protein>
    <submittedName>
        <fullName evidence="1">Uncharacterized protein</fullName>
    </submittedName>
</protein>
<reference evidence="1 2" key="1">
    <citation type="journal article" date="2016" name="Genome Announc.">
        <title>Complete genome sequence of the hyperthermophilic and piezophilic archaeon Thermococcus barophilus Ch5, capable of growth at the expense of hydrogenogenesis from carbon monoxide and formate.</title>
        <authorList>
            <person name="Oger P."/>
            <person name="Sokolova T.G."/>
            <person name="Kozhevnikova D.A."/>
            <person name="Taranov E.A."/>
            <person name="Vannier P."/>
            <person name="Lee H.S."/>
            <person name="Kwon K.K."/>
            <person name="Kang S.G."/>
            <person name="Lee J.H."/>
            <person name="Bonch-Osmolovskaya E.A."/>
            <person name="Lebedinsky A.V."/>
        </authorList>
    </citation>
    <scope>NUCLEOTIDE SEQUENCE [LARGE SCALE GENOMIC DNA]</scope>
    <source>
        <strain evidence="2">Ch5</strain>
    </source>
</reference>
<sequence length="78" mass="9466">MTKERLLYTHDIVRSITTKKKDIRDLFFVNQDLWRYLEPYVSKYFEEVMLFVGELIDPLHLKTVKVATSEFREKVIQL</sequence>
<accession>A0A0S1XDX0</accession>
<dbReference type="Proteomes" id="UP000066042">
    <property type="component" value="Chromosome"/>
</dbReference>
<organism evidence="1 2">
    <name type="scientific">Thermococcus barophilus</name>
    <dbReference type="NCBI Taxonomy" id="55802"/>
    <lineage>
        <taxon>Archaea</taxon>
        <taxon>Methanobacteriati</taxon>
        <taxon>Methanobacteriota</taxon>
        <taxon>Thermococci</taxon>
        <taxon>Thermococcales</taxon>
        <taxon>Thermococcaceae</taxon>
        <taxon>Thermococcus</taxon>
    </lineage>
</organism>
<dbReference type="EMBL" id="CP013050">
    <property type="protein sequence ID" value="ALM75990.1"/>
    <property type="molecule type" value="Genomic_DNA"/>
</dbReference>